<keyword evidence="2" id="KW-0812">Transmembrane</keyword>
<organism evidence="5 6">
    <name type="scientific">Adineta steineri</name>
    <dbReference type="NCBI Taxonomy" id="433720"/>
    <lineage>
        <taxon>Eukaryota</taxon>
        <taxon>Metazoa</taxon>
        <taxon>Spiralia</taxon>
        <taxon>Gnathifera</taxon>
        <taxon>Rotifera</taxon>
        <taxon>Eurotatoria</taxon>
        <taxon>Bdelloidea</taxon>
        <taxon>Adinetida</taxon>
        <taxon>Adinetidae</taxon>
        <taxon>Adineta</taxon>
    </lineage>
</organism>
<dbReference type="FunFam" id="3.40.50.410:FF:000010">
    <property type="entry name" value="Integrator complex subunit 6 like"/>
    <property type="match status" value="1"/>
</dbReference>
<dbReference type="Gene3D" id="3.40.50.410">
    <property type="entry name" value="von Willebrand factor, type A domain"/>
    <property type="match status" value="1"/>
</dbReference>
<dbReference type="EMBL" id="CAJNOG010001003">
    <property type="protein sequence ID" value="CAF1395848.1"/>
    <property type="molecule type" value="Genomic_DNA"/>
</dbReference>
<feature type="region of interest" description="Disordered" evidence="1">
    <location>
        <begin position="686"/>
        <end position="706"/>
    </location>
</feature>
<keyword evidence="2" id="KW-1133">Transmembrane helix</keyword>
<keyword evidence="2" id="KW-0472">Membrane</keyword>
<evidence type="ECO:0000259" key="3">
    <source>
        <dbReference type="Pfam" id="PF13519"/>
    </source>
</evidence>
<evidence type="ECO:0000256" key="1">
    <source>
        <dbReference type="SAM" id="MobiDB-lite"/>
    </source>
</evidence>
<dbReference type="SUPFAM" id="SSF53300">
    <property type="entry name" value="vWA-like"/>
    <property type="match status" value="1"/>
</dbReference>
<dbReference type="InterPro" id="IPR051113">
    <property type="entry name" value="Integrator_subunit6"/>
</dbReference>
<comment type="caution">
    <text evidence="5">The sequence shown here is derived from an EMBL/GenBank/DDBJ whole genome shotgun (WGS) entry which is preliminary data.</text>
</comment>
<dbReference type="GO" id="GO:0034472">
    <property type="term" value="P:snRNA 3'-end processing"/>
    <property type="evidence" value="ECO:0007669"/>
    <property type="project" value="TreeGrafter"/>
</dbReference>
<dbReference type="AlphaFoldDB" id="A0A815KHM0"/>
<evidence type="ECO:0000256" key="2">
    <source>
        <dbReference type="SAM" id="Phobius"/>
    </source>
</evidence>
<name>A0A815KHM0_9BILA</name>
<protein>
    <recommendedName>
        <fullName evidence="7">VWFA domain-containing protein</fullName>
    </recommendedName>
</protein>
<dbReference type="GO" id="GO:0032039">
    <property type="term" value="C:integrator complex"/>
    <property type="evidence" value="ECO:0007669"/>
    <property type="project" value="TreeGrafter"/>
</dbReference>
<accession>A0A815KHM0</accession>
<feature type="domain" description="Integrator complex subunit 6-like beta-barrel" evidence="4">
    <location>
        <begin position="265"/>
        <end position="405"/>
    </location>
</feature>
<feature type="transmembrane region" description="Helical" evidence="2">
    <location>
        <begin position="760"/>
        <end position="779"/>
    </location>
</feature>
<feature type="domain" description="VWFA" evidence="3">
    <location>
        <begin position="4"/>
        <end position="132"/>
    </location>
</feature>
<dbReference type="InterPro" id="IPR002035">
    <property type="entry name" value="VWF_A"/>
</dbReference>
<dbReference type="InterPro" id="IPR036465">
    <property type="entry name" value="vWFA_dom_sf"/>
</dbReference>
<dbReference type="CDD" id="cd00198">
    <property type="entry name" value="vWFA"/>
    <property type="match status" value="1"/>
</dbReference>
<evidence type="ECO:0000313" key="5">
    <source>
        <dbReference type="EMBL" id="CAF1395848.1"/>
    </source>
</evidence>
<dbReference type="Pfam" id="PF13519">
    <property type="entry name" value="VWA_2"/>
    <property type="match status" value="1"/>
</dbReference>
<feature type="region of interest" description="Disordered" evidence="1">
    <location>
        <begin position="641"/>
        <end position="663"/>
    </location>
</feature>
<evidence type="ECO:0008006" key="7">
    <source>
        <dbReference type="Google" id="ProtNLM"/>
    </source>
</evidence>
<evidence type="ECO:0000259" key="4">
    <source>
        <dbReference type="Pfam" id="PF25462"/>
    </source>
</evidence>
<dbReference type="PANTHER" id="PTHR12957">
    <property type="entry name" value="DEAD/H BOX POLYPEPTIDE 26/DICE1-RELATED"/>
    <property type="match status" value="1"/>
</dbReference>
<dbReference type="Pfam" id="PF25462">
    <property type="entry name" value="Beta-barrel_INTS6"/>
    <property type="match status" value="1"/>
</dbReference>
<feature type="compositionally biased region" description="Low complexity" evidence="1">
    <location>
        <begin position="686"/>
        <end position="701"/>
    </location>
</feature>
<dbReference type="Proteomes" id="UP000663845">
    <property type="component" value="Unassembled WGS sequence"/>
</dbReference>
<dbReference type="PANTHER" id="PTHR12957:SF2">
    <property type="entry name" value="INTEGRATOR COMPLEX SUBUNIT 6"/>
    <property type="match status" value="1"/>
</dbReference>
<proteinExistence type="predicted"/>
<reference evidence="5" key="1">
    <citation type="submission" date="2021-02" db="EMBL/GenBank/DDBJ databases">
        <authorList>
            <person name="Nowell W R."/>
        </authorList>
    </citation>
    <scope>NUCLEOTIDE SEQUENCE</scope>
</reference>
<evidence type="ECO:0000313" key="6">
    <source>
        <dbReference type="Proteomes" id="UP000663845"/>
    </source>
</evidence>
<sequence length="841" mass="95484">MPVVIFLLDNSASMNQMTHMGTTLFDISKGAIDQFFKIRQRDAAAARTDRYMLLTLDEPPSNVKVGWKEPMTVFTNQLKSLEATGLTQMGAAIKQAFDLLNLNRHAADHDTYGCGRFPHLLEPSIIIVITDKQKLTTPAGVLNEINIPMNTGPMGSELTKEPFRWDQRLFAIVLALPAHASSIAQAGNIPNTATTGLADIPANQFIPVAVDQPITAMCDVTGGRSFLITSQRTLYQCLESLVQKIQIGVVVNLEKVLSEGDVERSEWHSCRKMIMIPRSLPRTEKTEYNWPIPEDYWPSPTMPSLPPRSAHASIKFQTVPCPIVTDKLPFDKYELEPSRLTQYILERRQPTVAWPVFVQGSSRSGPNELGSPFGYLKASSNLTSVNLYIMPYNYPELSTLLNELNKVHGSNVTKAWQNRFDSYLRSIPPYYLPPLRRVLSKRQLQFVFESFDKISPTQSAILLSPQMLGYLKKIRFQAKSELDRWPPMQEKPPPLIHLLPSRPDILFDKTSSSSADLHEPGDESIHNNFVLQSKTNSKQQPLQLYLNVFDIPRTQLLDVVMKLRRQLLHNSNNYDIQDEDSLHSVPIKEMSNYDEYPRTHGQAPPLREIDAQPVRQHVFGNPFKVNKPIDEIDELVGAAAVPQQQQLPSRKRAQSEQSLTLASGSLKKKRTPLVLKNYVYRRHLSISGSSGPPSPATSISSTDDESDNELIITSNSLNRFSFDMRSVLDDDHRRLLKKYRETKKKIKLLFRQQADQRNNISLIILIVLFSIFIEILTLLDTLVCSNEYKLTLINELIYECQRLYPSFESRLNQYKMNIVNDLSSKEDELPSSSSLISNDYM</sequence>
<dbReference type="InterPro" id="IPR057413">
    <property type="entry name" value="Beta-barrel_INTS6"/>
</dbReference>
<gene>
    <name evidence="5" type="ORF">JYZ213_LOCUS37475</name>
</gene>